<keyword evidence="4" id="KW-0175">Coiled coil</keyword>
<evidence type="ECO:0000256" key="4">
    <source>
        <dbReference type="SAM" id="Coils"/>
    </source>
</evidence>
<proteinExistence type="inferred from homology"/>
<feature type="compositionally biased region" description="Polar residues" evidence="5">
    <location>
        <begin position="276"/>
        <end position="285"/>
    </location>
</feature>
<comment type="subcellular location">
    <subcellularLocation>
        <location evidence="1">Nucleus</location>
    </subcellularLocation>
</comment>
<feature type="coiled-coil region" evidence="4">
    <location>
        <begin position="109"/>
        <end position="136"/>
    </location>
</feature>
<dbReference type="Gene3D" id="1.10.287.370">
    <property type="match status" value="1"/>
</dbReference>
<dbReference type="GO" id="GO:0005634">
    <property type="term" value="C:nucleus"/>
    <property type="evidence" value="ECO:0007669"/>
    <property type="project" value="UniProtKB-SubCell"/>
</dbReference>
<dbReference type="AlphaFoldDB" id="A0AAV1I7V7"/>
<dbReference type="InterPro" id="IPR004127">
    <property type="entry name" value="Prefoldin_subunit_alpha"/>
</dbReference>
<dbReference type="Pfam" id="PF02996">
    <property type="entry name" value="Prefoldin"/>
    <property type="match status" value="1"/>
</dbReference>
<dbReference type="Proteomes" id="UP001314263">
    <property type="component" value="Unassembled WGS sequence"/>
</dbReference>
<feature type="region of interest" description="Disordered" evidence="5">
    <location>
        <begin position="154"/>
        <end position="174"/>
    </location>
</feature>
<feature type="region of interest" description="Disordered" evidence="5">
    <location>
        <begin position="248"/>
        <end position="370"/>
    </location>
</feature>
<keyword evidence="7" id="KW-1185">Reference proteome</keyword>
<comment type="caution">
    <text evidence="6">The sequence shown here is derived from an EMBL/GenBank/DDBJ whole genome shotgun (WGS) entry which is preliminary data.</text>
</comment>
<dbReference type="PANTHER" id="PTHR15111">
    <property type="entry name" value="RNA POLYMERASE II SUBUNIT 5-MEDIATING PROTEIN NNX3"/>
    <property type="match status" value="1"/>
</dbReference>
<dbReference type="PANTHER" id="PTHR15111:SF0">
    <property type="entry name" value="UNCONVENTIONAL PREFOLDIN RPB5 INTERACTOR 1"/>
    <property type="match status" value="1"/>
</dbReference>
<feature type="region of interest" description="Disordered" evidence="5">
    <location>
        <begin position="1"/>
        <end position="21"/>
    </location>
</feature>
<evidence type="ECO:0000256" key="5">
    <source>
        <dbReference type="SAM" id="MobiDB-lite"/>
    </source>
</evidence>
<gene>
    <name evidence="6" type="ORF">CVIRNUC_006637</name>
</gene>
<name>A0AAV1I7V7_9CHLO</name>
<dbReference type="GO" id="GO:0003714">
    <property type="term" value="F:transcription corepressor activity"/>
    <property type="evidence" value="ECO:0007669"/>
    <property type="project" value="TreeGrafter"/>
</dbReference>
<accession>A0AAV1I7V7</accession>
<dbReference type="GO" id="GO:0009409">
    <property type="term" value="P:response to cold"/>
    <property type="evidence" value="ECO:0007669"/>
    <property type="project" value="UniProtKB-ARBA"/>
</dbReference>
<reference evidence="6 7" key="1">
    <citation type="submission" date="2023-10" db="EMBL/GenBank/DDBJ databases">
        <authorList>
            <person name="Maclean D."/>
            <person name="Macfadyen A."/>
        </authorList>
    </citation>
    <scope>NUCLEOTIDE SEQUENCE [LARGE SCALE GENOMIC DNA]</scope>
</reference>
<dbReference type="InterPro" id="IPR052255">
    <property type="entry name" value="RNA_pol_II_subunit5-mediator"/>
</dbReference>
<protein>
    <submittedName>
        <fullName evidence="6">Uncharacterized protein</fullName>
    </submittedName>
</protein>
<dbReference type="InterPro" id="IPR009053">
    <property type="entry name" value="Prefoldin"/>
</dbReference>
<evidence type="ECO:0000313" key="7">
    <source>
        <dbReference type="Proteomes" id="UP001314263"/>
    </source>
</evidence>
<evidence type="ECO:0000256" key="3">
    <source>
        <dbReference type="ARBA" id="ARBA00038295"/>
    </source>
</evidence>
<comment type="similarity">
    <text evidence="3">Belongs to the RNA polymerase II subunit 5-mediating protein family.</text>
</comment>
<dbReference type="GO" id="GO:0000122">
    <property type="term" value="P:negative regulation of transcription by RNA polymerase II"/>
    <property type="evidence" value="ECO:0007669"/>
    <property type="project" value="TreeGrafter"/>
</dbReference>
<evidence type="ECO:0000313" key="6">
    <source>
        <dbReference type="EMBL" id="CAK0783438.1"/>
    </source>
</evidence>
<feature type="compositionally biased region" description="Polar residues" evidence="5">
    <location>
        <begin position="294"/>
        <end position="307"/>
    </location>
</feature>
<dbReference type="GO" id="GO:0019212">
    <property type="term" value="F:phosphatase inhibitor activity"/>
    <property type="evidence" value="ECO:0007669"/>
    <property type="project" value="TreeGrafter"/>
</dbReference>
<evidence type="ECO:0000256" key="1">
    <source>
        <dbReference type="ARBA" id="ARBA00004123"/>
    </source>
</evidence>
<organism evidence="6 7">
    <name type="scientific">Coccomyxa viridis</name>
    <dbReference type="NCBI Taxonomy" id="1274662"/>
    <lineage>
        <taxon>Eukaryota</taxon>
        <taxon>Viridiplantae</taxon>
        <taxon>Chlorophyta</taxon>
        <taxon>core chlorophytes</taxon>
        <taxon>Trebouxiophyceae</taxon>
        <taxon>Trebouxiophyceae incertae sedis</taxon>
        <taxon>Coccomyxaceae</taxon>
        <taxon>Coccomyxa</taxon>
    </lineage>
</organism>
<dbReference type="GO" id="GO:0006457">
    <property type="term" value="P:protein folding"/>
    <property type="evidence" value="ECO:0007669"/>
    <property type="project" value="UniProtKB-ARBA"/>
</dbReference>
<evidence type="ECO:0000256" key="2">
    <source>
        <dbReference type="ARBA" id="ARBA00023242"/>
    </source>
</evidence>
<keyword evidence="2" id="KW-0539">Nucleus</keyword>
<feature type="region of interest" description="Disordered" evidence="5">
    <location>
        <begin position="192"/>
        <end position="230"/>
    </location>
</feature>
<dbReference type="EMBL" id="CAUYUE010000008">
    <property type="protein sequence ID" value="CAK0783438.1"/>
    <property type="molecule type" value="Genomic_DNA"/>
</dbReference>
<dbReference type="GO" id="GO:0003682">
    <property type="term" value="F:chromatin binding"/>
    <property type="evidence" value="ECO:0007669"/>
    <property type="project" value="TreeGrafter"/>
</dbReference>
<dbReference type="SUPFAM" id="SSF46579">
    <property type="entry name" value="Prefoldin"/>
    <property type="match status" value="1"/>
</dbReference>
<sequence>MAVDAAAPSMQHLQHAAQAIRQETQESIREVAKRLADCKDRSSSCSQVMGMLKRLPAQQTSHDIMLPLGKAALLPARLTNIDCCHMTLGHGVQMECNREKAVEILGQQLQGLEEAISAAGAELQALERRLLIAESTLEVSPEEDVQMADIQEEDDASVLSQGGSGMGVAQRPGSNAVQIGARRSAAMQSQDVSSAAAAVGQTPDGKAAPTSAGAQAADPEHQALASGQAEKGIKECKRSVSFAEAPLTQGSAATAQPKGQGLRKGFLGRSPKSVLKKTSPQPDDSSLSHERFKNTGNTAPAVSSRGQAQAEADQGRDTAFSGKVVERSGSSVALHYPPCASAADQGSGQRYPLNSIKKVSKFKQQRQGQG</sequence>